<sequence length="274" mass="30004">MGLEATPSERRRAPLKVRSVAVGQPLVWLAAAWRDMRANPIASLSYGLLFAIIGDLITIFAWRQGHLFIAATSGFLLIAPMLCGGLYEISRRRQAGQSSTFLESLAGGRRNAGELIKLGLLLAIIGLCWERVSTLLFLVLAPHIPPDLLILLAEMPKLPENRDLMIIWLMSGGSLALLVFAITVVSVPLLLDRQVDFIVAMRTSLSAVDANIRLMVFWAALVATLTVLGIGTLFFGLIVLMPLIGHASWHAYRDLVEQRAASDHPHSQPTTARR</sequence>
<name>A0A369XP67_9PROT</name>
<dbReference type="Proteomes" id="UP000253831">
    <property type="component" value="Unassembled WGS sequence"/>
</dbReference>
<evidence type="ECO:0000256" key="1">
    <source>
        <dbReference type="SAM" id="Phobius"/>
    </source>
</evidence>
<dbReference type="InterPro" id="IPR018692">
    <property type="entry name" value="DUF2189"/>
</dbReference>
<protein>
    <submittedName>
        <fullName evidence="2">DUF2189 domain-containing protein</fullName>
    </submittedName>
</protein>
<keyword evidence="1" id="KW-0812">Transmembrane</keyword>
<keyword evidence="1" id="KW-0472">Membrane</keyword>
<dbReference type="AlphaFoldDB" id="A0A369XP67"/>
<reference evidence="2 3" key="1">
    <citation type="submission" date="2018-05" db="EMBL/GenBank/DDBJ databases">
        <title>Integrated omic analyses show evidence that a Ca. Accumulibacter phosphatis strain performs denitrification under micro-aerobic conditions.</title>
        <authorList>
            <person name="Camejo P.Y."/>
            <person name="Katherine M.D."/>
            <person name="Daniel N.R."/>
        </authorList>
    </citation>
    <scope>NUCLEOTIDE SEQUENCE [LARGE SCALE GENOMIC DNA]</scope>
    <source>
        <strain evidence="2">UW-LDO-IC</strain>
    </source>
</reference>
<accession>A0A369XP67</accession>
<feature type="transmembrane region" description="Helical" evidence="1">
    <location>
        <begin position="118"/>
        <end position="144"/>
    </location>
</feature>
<proteinExistence type="predicted"/>
<gene>
    <name evidence="2" type="ORF">DVS81_17970</name>
</gene>
<dbReference type="EMBL" id="QPGA01000053">
    <property type="protein sequence ID" value="RDE49188.1"/>
    <property type="molecule type" value="Genomic_DNA"/>
</dbReference>
<comment type="caution">
    <text evidence="2">The sequence shown here is derived from an EMBL/GenBank/DDBJ whole genome shotgun (WGS) entry which is preliminary data.</text>
</comment>
<feature type="transmembrane region" description="Helical" evidence="1">
    <location>
        <begin position="44"/>
        <end position="62"/>
    </location>
</feature>
<feature type="transmembrane region" description="Helical" evidence="1">
    <location>
        <begin position="68"/>
        <end position="87"/>
    </location>
</feature>
<organism evidence="2 3">
    <name type="scientific">Candidatus Accumulibacter meliphilus</name>
    <dbReference type="NCBI Taxonomy" id="2211374"/>
    <lineage>
        <taxon>Bacteria</taxon>
        <taxon>Pseudomonadati</taxon>
        <taxon>Pseudomonadota</taxon>
        <taxon>Betaproteobacteria</taxon>
        <taxon>Candidatus Accumulibacter</taxon>
    </lineage>
</organism>
<keyword evidence="1" id="KW-1133">Transmembrane helix</keyword>
<evidence type="ECO:0000313" key="2">
    <source>
        <dbReference type="EMBL" id="RDE49188.1"/>
    </source>
</evidence>
<dbReference type="Pfam" id="PF09955">
    <property type="entry name" value="DUF2189"/>
    <property type="match status" value="1"/>
</dbReference>
<feature type="transmembrane region" description="Helical" evidence="1">
    <location>
        <begin position="164"/>
        <end position="191"/>
    </location>
</feature>
<feature type="transmembrane region" description="Helical" evidence="1">
    <location>
        <begin position="212"/>
        <end position="245"/>
    </location>
</feature>
<evidence type="ECO:0000313" key="3">
    <source>
        <dbReference type="Proteomes" id="UP000253831"/>
    </source>
</evidence>